<sequence>MIAYLIMIARIFSEQFEPLSAVIGVLLIVVFLVVAILGKIRTLKGDYFFIKFMLVYVLVNALWGLVSLYNFGTILVSPIVYELAKPLSLICFYWVMRNGALLNVRRYNGLLMMIIAIYAGIGYYSGMTVASGMVARATWPAAHHNYIGVTFAILLAYVIFSDQNKFFRLIMAGGLFIGLGATKSLSALLLFGTTVGLYYVFKRNLVKIAIIGGAIVLIFMVAGEFFWQKRMVEFSENLKDFMYIWQTQPEIFFGDSSKWRIVNWSLLFGQFEIHPYLGWGTLSYKIVNPMRMFRGTLGGYHPHSEFLKWLVCFGITGTIILMSTLLYYAVKSAFDKYKDMPLVNAITLGSIIGTFFGSGFMYQAMMMIIIIMICKTIPEVEEAHAEEPESSESRISTISWA</sequence>
<dbReference type="EMBL" id="CP039543">
    <property type="protein sequence ID" value="QJT11093.1"/>
    <property type="molecule type" value="Genomic_DNA"/>
</dbReference>
<name>A0ABX6NM21_9BACT</name>
<evidence type="ECO:0000256" key="1">
    <source>
        <dbReference type="ARBA" id="ARBA00004141"/>
    </source>
</evidence>
<comment type="subcellular location">
    <subcellularLocation>
        <location evidence="1">Membrane</location>
        <topology evidence="1">Multi-pass membrane protein</topology>
    </subcellularLocation>
</comment>
<feature type="transmembrane region" description="Helical" evidence="5">
    <location>
        <begin position="205"/>
        <end position="227"/>
    </location>
</feature>
<dbReference type="Pfam" id="PF04932">
    <property type="entry name" value="Wzy_C"/>
    <property type="match status" value="1"/>
</dbReference>
<feature type="transmembrane region" description="Helical" evidence="5">
    <location>
        <begin position="75"/>
        <end position="95"/>
    </location>
</feature>
<keyword evidence="7" id="KW-0436">Ligase</keyword>
<evidence type="ECO:0000256" key="2">
    <source>
        <dbReference type="ARBA" id="ARBA00022692"/>
    </source>
</evidence>
<dbReference type="RefSeq" id="WP_171268349.1">
    <property type="nucleotide sequence ID" value="NZ_CP039543.1"/>
</dbReference>
<feature type="transmembrane region" description="Helical" evidence="5">
    <location>
        <begin position="309"/>
        <end position="330"/>
    </location>
</feature>
<keyword evidence="3 5" id="KW-1133">Transmembrane helix</keyword>
<keyword evidence="4 5" id="KW-0472">Membrane</keyword>
<evidence type="ECO:0000313" key="8">
    <source>
        <dbReference type="Proteomes" id="UP000503251"/>
    </source>
</evidence>
<proteinExistence type="predicted"/>
<keyword evidence="8" id="KW-1185">Reference proteome</keyword>
<protein>
    <submittedName>
        <fullName evidence="7">O-antigen ligase family protein</fullName>
    </submittedName>
</protein>
<feature type="transmembrane region" description="Helical" evidence="5">
    <location>
        <begin position="107"/>
        <end position="124"/>
    </location>
</feature>
<dbReference type="Proteomes" id="UP000503251">
    <property type="component" value="Chromosome"/>
</dbReference>
<dbReference type="GO" id="GO:0016874">
    <property type="term" value="F:ligase activity"/>
    <property type="evidence" value="ECO:0007669"/>
    <property type="project" value="UniProtKB-KW"/>
</dbReference>
<evidence type="ECO:0000256" key="4">
    <source>
        <dbReference type="ARBA" id="ARBA00023136"/>
    </source>
</evidence>
<evidence type="ECO:0000259" key="6">
    <source>
        <dbReference type="Pfam" id="PF04932"/>
    </source>
</evidence>
<feature type="transmembrane region" description="Helical" evidence="5">
    <location>
        <begin position="144"/>
        <end position="160"/>
    </location>
</feature>
<feature type="transmembrane region" description="Helical" evidence="5">
    <location>
        <begin position="172"/>
        <end position="199"/>
    </location>
</feature>
<feature type="transmembrane region" description="Helical" evidence="5">
    <location>
        <begin position="49"/>
        <end position="69"/>
    </location>
</feature>
<dbReference type="InterPro" id="IPR007016">
    <property type="entry name" value="O-antigen_ligase-rel_domated"/>
</dbReference>
<organism evidence="7 8">
    <name type="scientific">Oceanidesulfovibrio marinus</name>
    <dbReference type="NCBI Taxonomy" id="370038"/>
    <lineage>
        <taxon>Bacteria</taxon>
        <taxon>Pseudomonadati</taxon>
        <taxon>Thermodesulfobacteriota</taxon>
        <taxon>Desulfovibrionia</taxon>
        <taxon>Desulfovibrionales</taxon>
        <taxon>Desulfovibrionaceae</taxon>
        <taxon>Oceanidesulfovibrio</taxon>
    </lineage>
</organism>
<feature type="transmembrane region" description="Helical" evidence="5">
    <location>
        <begin position="19"/>
        <end position="37"/>
    </location>
</feature>
<evidence type="ECO:0000313" key="7">
    <source>
        <dbReference type="EMBL" id="QJT11093.1"/>
    </source>
</evidence>
<feature type="domain" description="O-antigen ligase-related" evidence="6">
    <location>
        <begin position="175"/>
        <end position="321"/>
    </location>
</feature>
<feature type="transmembrane region" description="Helical" evidence="5">
    <location>
        <begin position="342"/>
        <end position="362"/>
    </location>
</feature>
<evidence type="ECO:0000256" key="3">
    <source>
        <dbReference type="ARBA" id="ARBA00022989"/>
    </source>
</evidence>
<keyword evidence="2 5" id="KW-0812">Transmembrane</keyword>
<evidence type="ECO:0000256" key="5">
    <source>
        <dbReference type="SAM" id="Phobius"/>
    </source>
</evidence>
<gene>
    <name evidence="7" type="ORF">E8L03_20210</name>
</gene>
<accession>A0ABX6NM21</accession>
<reference evidence="7 8" key="1">
    <citation type="submission" date="2019-04" db="EMBL/GenBank/DDBJ databases">
        <title>Isolation and culture of sulfate reducing bacteria from the cold seep of the South China Sea.</title>
        <authorList>
            <person name="Sun C."/>
            <person name="Liu R."/>
        </authorList>
    </citation>
    <scope>NUCLEOTIDE SEQUENCE [LARGE SCALE GENOMIC DNA]</scope>
    <source>
        <strain evidence="7 8">CS1</strain>
    </source>
</reference>